<dbReference type="Gene3D" id="1.20.120.1600">
    <property type="match status" value="1"/>
</dbReference>
<dbReference type="GO" id="GO:0016787">
    <property type="term" value="F:hydrolase activity"/>
    <property type="evidence" value="ECO:0007669"/>
    <property type="project" value="UniProtKB-KW"/>
</dbReference>
<evidence type="ECO:0000256" key="2">
    <source>
        <dbReference type="ARBA" id="ARBA00022801"/>
    </source>
</evidence>
<dbReference type="PANTHER" id="PTHR46470:SF4">
    <property type="entry name" value="5-AMINO-6-(5-PHOSPHO-D-RIBITYLAMINO)URACIL PHOSPHATASE YIGB"/>
    <property type="match status" value="1"/>
</dbReference>
<keyword evidence="6" id="KW-1185">Reference proteome</keyword>
<evidence type="ECO:0000313" key="5">
    <source>
        <dbReference type="EMBL" id="MFM2486048.1"/>
    </source>
</evidence>
<comment type="caution">
    <text evidence="5">The sequence shown here is derived from an EMBL/GenBank/DDBJ whole genome shotgun (WGS) entry which is preliminary data.</text>
</comment>
<dbReference type="Pfam" id="PF00702">
    <property type="entry name" value="Hydrolase"/>
    <property type="match status" value="1"/>
</dbReference>
<dbReference type="NCBIfam" id="TIGR01549">
    <property type="entry name" value="HAD-SF-IA-v1"/>
    <property type="match status" value="1"/>
</dbReference>
<dbReference type="SUPFAM" id="SSF56784">
    <property type="entry name" value="HAD-like"/>
    <property type="match status" value="1"/>
</dbReference>
<keyword evidence="2 5" id="KW-0378">Hydrolase</keyword>
<name>A0ABW9GAJ3_9GAMM</name>
<reference evidence="5 6" key="1">
    <citation type="journal article" date="2013" name="Int. J. Syst. Evol. Microbiol.">
        <title>Celerinatantimonas yamalensis sp. nov., a cold-adapted diazotrophic bacterium from a cold permafrost brine.</title>
        <authorList>
            <person name="Shcherbakova V."/>
            <person name="Chuvilskaya N."/>
            <person name="Rivkina E."/>
            <person name="Demidov N."/>
            <person name="Uchaeva V."/>
            <person name="Suetin S."/>
            <person name="Suzina N."/>
            <person name="Gilichinsky D."/>
        </authorList>
    </citation>
    <scope>NUCLEOTIDE SEQUENCE [LARGE SCALE GENOMIC DNA]</scope>
    <source>
        <strain evidence="5 6">C7</strain>
    </source>
</reference>
<comment type="cofactor">
    <cofactor evidence="1">
        <name>Mg(2+)</name>
        <dbReference type="ChEBI" id="CHEBI:18420"/>
    </cofactor>
</comment>
<dbReference type="InterPro" id="IPR023214">
    <property type="entry name" value="HAD_sf"/>
</dbReference>
<keyword evidence="3" id="KW-0460">Magnesium</keyword>
<organism evidence="5 6">
    <name type="scientific">Celerinatantimonas yamalensis</name>
    <dbReference type="NCBI Taxonomy" id="559956"/>
    <lineage>
        <taxon>Bacteria</taxon>
        <taxon>Pseudomonadati</taxon>
        <taxon>Pseudomonadota</taxon>
        <taxon>Gammaproteobacteria</taxon>
        <taxon>Celerinatantimonadaceae</taxon>
        <taxon>Celerinatantimonas</taxon>
    </lineage>
</organism>
<accession>A0ABW9GAJ3</accession>
<dbReference type="InterPro" id="IPR036412">
    <property type="entry name" value="HAD-like_sf"/>
</dbReference>
<evidence type="ECO:0000313" key="6">
    <source>
        <dbReference type="Proteomes" id="UP001629953"/>
    </source>
</evidence>
<dbReference type="EMBL" id="JBEQCT010000006">
    <property type="protein sequence ID" value="MFM2486048.1"/>
    <property type="molecule type" value="Genomic_DNA"/>
</dbReference>
<dbReference type="Gene3D" id="3.40.50.1000">
    <property type="entry name" value="HAD superfamily/HAD-like"/>
    <property type="match status" value="1"/>
</dbReference>
<keyword evidence="4" id="KW-0175">Coiled coil</keyword>
<dbReference type="SFLD" id="SFLDS00003">
    <property type="entry name" value="Haloacid_Dehalogenase"/>
    <property type="match status" value="1"/>
</dbReference>
<sequence>MRFYRSWQRPRALSFDLDDTLYDNRPHIRAANQWMVDTLADELGRRINWQTYKERVLAVKPALIHDVTECRRAWLYLGLKEQGIAQAKQRADELMDEFVAVRSNFTVPESSHQLLAELAERMPLVAMTNGNVDIQAIGLSDYFSYVYCAGGGYRQKPYADLFTAAATSLKLMPKQIAHVGDDPITDVYGALSNGYQAIWVNDRVSVVPTLLPHLEVGQVTDIEALWS</sequence>
<dbReference type="InterPro" id="IPR006439">
    <property type="entry name" value="HAD-SF_hydro_IA"/>
</dbReference>
<evidence type="ECO:0000256" key="4">
    <source>
        <dbReference type="SAM" id="Coils"/>
    </source>
</evidence>
<dbReference type="Proteomes" id="UP001629953">
    <property type="component" value="Unassembled WGS sequence"/>
</dbReference>
<evidence type="ECO:0000256" key="3">
    <source>
        <dbReference type="ARBA" id="ARBA00022842"/>
    </source>
</evidence>
<dbReference type="PANTHER" id="PTHR46470">
    <property type="entry name" value="N-ACYLNEURAMINATE-9-PHOSPHATASE"/>
    <property type="match status" value="1"/>
</dbReference>
<dbReference type="InterPro" id="IPR051400">
    <property type="entry name" value="HAD-like_hydrolase"/>
</dbReference>
<protein>
    <submittedName>
        <fullName evidence="5">HAD-IA family hydrolase</fullName>
    </submittedName>
</protein>
<dbReference type="SFLD" id="SFLDG01129">
    <property type="entry name" value="C1.5:_HAD__Beta-PGM__Phosphata"/>
    <property type="match status" value="1"/>
</dbReference>
<feature type="coiled-coil region" evidence="4">
    <location>
        <begin position="77"/>
        <end position="104"/>
    </location>
</feature>
<gene>
    <name evidence="5" type="ORF">ABUE30_13435</name>
</gene>
<evidence type="ECO:0000256" key="1">
    <source>
        <dbReference type="ARBA" id="ARBA00001946"/>
    </source>
</evidence>
<dbReference type="RefSeq" id="WP_408624313.1">
    <property type="nucleotide sequence ID" value="NZ_JBEQCT010000006.1"/>
</dbReference>
<proteinExistence type="predicted"/>